<dbReference type="Pfam" id="PF10604">
    <property type="entry name" value="Polyketide_cyc2"/>
    <property type="match status" value="1"/>
</dbReference>
<protein>
    <recommendedName>
        <fullName evidence="3">Polyketide cyclase / dehydrase and lipid transport</fullName>
    </recommendedName>
</protein>
<comment type="caution">
    <text evidence="1">The sequence shown here is derived from an EMBL/GenBank/DDBJ whole genome shotgun (WGS) entry which is preliminary data.</text>
</comment>
<evidence type="ECO:0008006" key="3">
    <source>
        <dbReference type="Google" id="ProtNLM"/>
    </source>
</evidence>
<name>A0A852X757_9MICO</name>
<dbReference type="Proteomes" id="UP000592181">
    <property type="component" value="Unassembled WGS sequence"/>
</dbReference>
<dbReference type="InterPro" id="IPR023393">
    <property type="entry name" value="START-like_dom_sf"/>
</dbReference>
<organism evidence="1 2">
    <name type="scientific">Janibacter alkaliphilus</name>
    <dbReference type="NCBI Taxonomy" id="1069963"/>
    <lineage>
        <taxon>Bacteria</taxon>
        <taxon>Bacillati</taxon>
        <taxon>Actinomycetota</taxon>
        <taxon>Actinomycetes</taxon>
        <taxon>Micrococcales</taxon>
        <taxon>Intrasporangiaceae</taxon>
        <taxon>Janibacter</taxon>
    </lineage>
</organism>
<keyword evidence="2" id="KW-1185">Reference proteome</keyword>
<dbReference type="CDD" id="cd07818">
    <property type="entry name" value="SRPBCC_1"/>
    <property type="match status" value="1"/>
</dbReference>
<dbReference type="SUPFAM" id="SSF55961">
    <property type="entry name" value="Bet v1-like"/>
    <property type="match status" value="1"/>
</dbReference>
<gene>
    <name evidence="1" type="ORF">BJY28_000563</name>
</gene>
<dbReference type="InterPro" id="IPR019587">
    <property type="entry name" value="Polyketide_cyclase/dehydratase"/>
</dbReference>
<dbReference type="EMBL" id="JACBZX010000001">
    <property type="protein sequence ID" value="NYG36094.1"/>
    <property type="molecule type" value="Genomic_DNA"/>
</dbReference>
<dbReference type="RefSeq" id="WP_179461658.1">
    <property type="nucleotide sequence ID" value="NZ_JACBZX010000001.1"/>
</dbReference>
<dbReference type="AlphaFoldDB" id="A0A852X757"/>
<accession>A0A852X757</accession>
<evidence type="ECO:0000313" key="2">
    <source>
        <dbReference type="Proteomes" id="UP000592181"/>
    </source>
</evidence>
<evidence type="ECO:0000313" key="1">
    <source>
        <dbReference type="EMBL" id="NYG36094.1"/>
    </source>
</evidence>
<reference evidence="1 2" key="1">
    <citation type="submission" date="2020-07" db="EMBL/GenBank/DDBJ databases">
        <title>Sequencing the genomes of 1000 actinobacteria strains.</title>
        <authorList>
            <person name="Klenk H.-P."/>
        </authorList>
    </citation>
    <scope>NUCLEOTIDE SEQUENCE [LARGE SCALE GENOMIC DNA]</scope>
    <source>
        <strain evidence="1 2">DSM 24723</strain>
    </source>
</reference>
<sequence length="152" mass="16875">MPDFTISRSVHVDADSATVHALVDDFHEWVHWSPWEGTDPDLQRTYTGPSRGVGSSYAWKGNRAGEGTMTITGSSPEHVALDLSFVKPFTAHNQVRFTFEPVAAGGTEVTWTMHGTRGRVAALSMRLIKMDDRLAKDFDRGLASLRERAESR</sequence>
<proteinExistence type="predicted"/>
<dbReference type="Gene3D" id="3.30.530.20">
    <property type="match status" value="1"/>
</dbReference>